<evidence type="ECO:0000313" key="3">
    <source>
        <dbReference type="Proteomes" id="UP001595547"/>
    </source>
</evidence>
<organism evidence="2 3">
    <name type="scientific">Cypionkella sinensis</name>
    <dbReference type="NCBI Taxonomy" id="1756043"/>
    <lineage>
        <taxon>Bacteria</taxon>
        <taxon>Pseudomonadati</taxon>
        <taxon>Pseudomonadota</taxon>
        <taxon>Alphaproteobacteria</taxon>
        <taxon>Rhodobacterales</taxon>
        <taxon>Paracoccaceae</taxon>
        <taxon>Cypionkella</taxon>
    </lineage>
</organism>
<reference evidence="3" key="1">
    <citation type="journal article" date="2019" name="Int. J. Syst. Evol. Microbiol.">
        <title>The Global Catalogue of Microorganisms (GCM) 10K type strain sequencing project: providing services to taxonomists for standard genome sequencing and annotation.</title>
        <authorList>
            <consortium name="The Broad Institute Genomics Platform"/>
            <consortium name="The Broad Institute Genome Sequencing Center for Infectious Disease"/>
            <person name="Wu L."/>
            <person name="Ma J."/>
        </authorList>
    </citation>
    <scope>NUCLEOTIDE SEQUENCE [LARGE SCALE GENOMIC DNA]</scope>
    <source>
        <strain evidence="3">KCTC 52039</strain>
    </source>
</reference>
<keyword evidence="1" id="KW-0732">Signal</keyword>
<protein>
    <submittedName>
        <fullName evidence="2">Uncharacterized protein</fullName>
    </submittedName>
</protein>
<keyword evidence="3" id="KW-1185">Reference proteome</keyword>
<proteinExistence type="predicted"/>
<evidence type="ECO:0000313" key="2">
    <source>
        <dbReference type="EMBL" id="MFC3180651.1"/>
    </source>
</evidence>
<dbReference type="PROSITE" id="PS51257">
    <property type="entry name" value="PROKAR_LIPOPROTEIN"/>
    <property type="match status" value="1"/>
</dbReference>
<accession>A0ABV7IVX3</accession>
<comment type="caution">
    <text evidence="2">The sequence shown here is derived from an EMBL/GenBank/DDBJ whole genome shotgun (WGS) entry which is preliminary data.</text>
</comment>
<feature type="signal peptide" evidence="1">
    <location>
        <begin position="1"/>
        <end position="29"/>
    </location>
</feature>
<dbReference type="RefSeq" id="WP_380072276.1">
    <property type="nucleotide sequence ID" value="NZ_JBHRTO010000001.1"/>
</dbReference>
<evidence type="ECO:0000256" key="1">
    <source>
        <dbReference type="SAM" id="SignalP"/>
    </source>
</evidence>
<gene>
    <name evidence="2" type="ORF">ACFOGH_06600</name>
</gene>
<dbReference type="EMBL" id="JBHRTO010000001">
    <property type="protein sequence ID" value="MFC3180651.1"/>
    <property type="molecule type" value="Genomic_DNA"/>
</dbReference>
<name>A0ABV7IVX3_9RHOB</name>
<dbReference type="Proteomes" id="UP001595547">
    <property type="component" value="Unassembled WGS sequence"/>
</dbReference>
<sequence>MKALTGFGSLCTALTIFCTSLASCTPVSAQTAVQSEERAMLLVPENLAELEDALTDIRGLLDKFEKADSDGGLLTNGKADYQAKLNSELEALLDTFSGNEYSKAQTELAEADLAITTGEDQLERLKSDLRLAPKGNGQLSIADRAMMRDAASGSENAIKEEMATTQATIDTAKTARANAVAGFVDVMAERFGFILPQEQATALLYQVNGYSIVQSKIVFETIVALEQHLRVGLDEQSSAATVQRYYSVAAISRLMLVRMYQLHLEQYEARWLPRLAEIEAENTQLMAATRTSISEAKAQTQRAQLKNNLSIQEKTREAIGVYQNLLEKRRQNTLRGLAMAEGEAAVAINTLKTLEGVFGLSAEMFSNTSEYEALMGLSTPELLPLDGEMLDQNFIALNQKLGA</sequence>
<feature type="chain" id="PRO_5046949034" evidence="1">
    <location>
        <begin position="30"/>
        <end position="403"/>
    </location>
</feature>